<dbReference type="InterPro" id="IPR006015">
    <property type="entry name" value="Universal_stress_UspA"/>
</dbReference>
<gene>
    <name evidence="2" type="ORF">CHS0354_013387</name>
</gene>
<comment type="caution">
    <text evidence="2">The sequence shown here is derived from an EMBL/GenBank/DDBJ whole genome shotgun (WGS) entry which is preliminary data.</text>
</comment>
<dbReference type="InterPro" id="IPR014729">
    <property type="entry name" value="Rossmann-like_a/b/a_fold"/>
</dbReference>
<dbReference type="Pfam" id="PF00582">
    <property type="entry name" value="Usp"/>
    <property type="match status" value="1"/>
</dbReference>
<organism evidence="2 3">
    <name type="scientific">Potamilus streckersoni</name>
    <dbReference type="NCBI Taxonomy" id="2493646"/>
    <lineage>
        <taxon>Eukaryota</taxon>
        <taxon>Metazoa</taxon>
        <taxon>Spiralia</taxon>
        <taxon>Lophotrochozoa</taxon>
        <taxon>Mollusca</taxon>
        <taxon>Bivalvia</taxon>
        <taxon>Autobranchia</taxon>
        <taxon>Heteroconchia</taxon>
        <taxon>Palaeoheterodonta</taxon>
        <taxon>Unionida</taxon>
        <taxon>Unionoidea</taxon>
        <taxon>Unionidae</taxon>
        <taxon>Ambleminae</taxon>
        <taxon>Lampsilini</taxon>
        <taxon>Potamilus</taxon>
    </lineage>
</organism>
<dbReference type="AlphaFoldDB" id="A0AAE0RVY0"/>
<dbReference type="InterPro" id="IPR006016">
    <property type="entry name" value="UspA"/>
</dbReference>
<evidence type="ECO:0000313" key="2">
    <source>
        <dbReference type="EMBL" id="KAK3580627.1"/>
    </source>
</evidence>
<reference evidence="2" key="2">
    <citation type="journal article" date="2021" name="Genome Biol. Evol.">
        <title>Developing a high-quality reference genome for a parasitic bivalve with doubly uniparental inheritance (Bivalvia: Unionida).</title>
        <authorList>
            <person name="Smith C.H."/>
        </authorList>
    </citation>
    <scope>NUCLEOTIDE SEQUENCE</scope>
    <source>
        <strain evidence="2">CHS0354</strain>
        <tissue evidence="2">Mantle</tissue>
    </source>
</reference>
<reference evidence="2" key="1">
    <citation type="journal article" date="2021" name="Genome Biol. Evol.">
        <title>A High-Quality Reference Genome for a Parasitic Bivalve with Doubly Uniparental Inheritance (Bivalvia: Unionida).</title>
        <authorList>
            <person name="Smith C.H."/>
        </authorList>
    </citation>
    <scope>NUCLEOTIDE SEQUENCE</scope>
    <source>
        <strain evidence="2">CHS0354</strain>
    </source>
</reference>
<dbReference type="PRINTS" id="PR01438">
    <property type="entry name" value="UNVRSLSTRESS"/>
</dbReference>
<proteinExistence type="predicted"/>
<accession>A0AAE0RVY0</accession>
<sequence length="156" mass="17547">MATMQEKYILIAMDGSDHSEFAFNWYLENLHRPNHYVILLHCPRKHSFIQGPLGGTANTQSIQAAIAKEEKKEKAFLETLSKKLKDSEIGGKVKSVSGKAEEMIVKVAKDENVSFIVIGCHGKSKVRRTLMGSISDYVIHHAHVPVFVCRHDSLHH</sequence>
<protein>
    <recommendedName>
        <fullName evidence="1">UspA domain-containing protein</fullName>
    </recommendedName>
</protein>
<evidence type="ECO:0000313" key="3">
    <source>
        <dbReference type="Proteomes" id="UP001195483"/>
    </source>
</evidence>
<dbReference type="CDD" id="cd23659">
    <property type="entry name" value="USP_At3g01520-like"/>
    <property type="match status" value="1"/>
</dbReference>
<feature type="domain" description="UspA" evidence="1">
    <location>
        <begin position="9"/>
        <end position="150"/>
    </location>
</feature>
<dbReference type="PANTHER" id="PTHR46989">
    <property type="entry name" value="USP DOMAIN-CONTAINING PROTEIN"/>
    <property type="match status" value="1"/>
</dbReference>
<dbReference type="Proteomes" id="UP001195483">
    <property type="component" value="Unassembled WGS sequence"/>
</dbReference>
<name>A0AAE0RVY0_9BIVA</name>
<keyword evidence="3" id="KW-1185">Reference proteome</keyword>
<reference evidence="2" key="3">
    <citation type="submission" date="2023-05" db="EMBL/GenBank/DDBJ databases">
        <authorList>
            <person name="Smith C.H."/>
        </authorList>
    </citation>
    <scope>NUCLEOTIDE SEQUENCE</scope>
    <source>
        <strain evidence="2">CHS0354</strain>
        <tissue evidence="2">Mantle</tissue>
    </source>
</reference>
<dbReference type="SUPFAM" id="SSF52402">
    <property type="entry name" value="Adenine nucleotide alpha hydrolases-like"/>
    <property type="match status" value="1"/>
</dbReference>
<evidence type="ECO:0000259" key="1">
    <source>
        <dbReference type="Pfam" id="PF00582"/>
    </source>
</evidence>
<dbReference type="EMBL" id="JAEAOA010000816">
    <property type="protein sequence ID" value="KAK3580627.1"/>
    <property type="molecule type" value="Genomic_DNA"/>
</dbReference>
<dbReference type="Gene3D" id="3.40.50.620">
    <property type="entry name" value="HUPs"/>
    <property type="match status" value="1"/>
</dbReference>
<dbReference type="PANTHER" id="PTHR46989:SF3">
    <property type="entry name" value="USPA DOMAIN-CONTAINING PROTEIN"/>
    <property type="match status" value="1"/>
</dbReference>